<dbReference type="GeneID" id="103278572"/>
<dbReference type="Ensembl" id="ENSACAT00000042286.1">
    <property type="protein sequence ID" value="ENSACAP00000038108.1"/>
    <property type="gene ID" value="ENSACAG00000036337.1"/>
</dbReference>
<evidence type="ECO:0000256" key="2">
    <source>
        <dbReference type="SAM" id="Phobius"/>
    </source>
</evidence>
<dbReference type="SUPFAM" id="SSF48726">
    <property type="entry name" value="Immunoglobulin"/>
    <property type="match status" value="1"/>
</dbReference>
<reference evidence="4" key="3">
    <citation type="submission" date="2025-09" db="UniProtKB">
        <authorList>
            <consortium name="Ensembl"/>
        </authorList>
    </citation>
    <scope>IDENTIFICATION</scope>
</reference>
<evidence type="ECO:0000313" key="4">
    <source>
        <dbReference type="Ensembl" id="ENSACAP00000038108.1"/>
    </source>
</evidence>
<dbReference type="KEGG" id="acs:103278572"/>
<keyword evidence="2" id="KW-0472">Membrane</keyword>
<dbReference type="AlphaFoldDB" id="A0A803TSB8"/>
<dbReference type="Pfam" id="PF00047">
    <property type="entry name" value="ig"/>
    <property type="match status" value="1"/>
</dbReference>
<organism evidence="4 5">
    <name type="scientific">Anolis carolinensis</name>
    <name type="common">Green anole</name>
    <name type="synonym">American chameleon</name>
    <dbReference type="NCBI Taxonomy" id="28377"/>
    <lineage>
        <taxon>Eukaryota</taxon>
        <taxon>Metazoa</taxon>
        <taxon>Chordata</taxon>
        <taxon>Craniata</taxon>
        <taxon>Vertebrata</taxon>
        <taxon>Euteleostomi</taxon>
        <taxon>Lepidosauria</taxon>
        <taxon>Squamata</taxon>
        <taxon>Bifurcata</taxon>
        <taxon>Unidentata</taxon>
        <taxon>Episquamata</taxon>
        <taxon>Toxicofera</taxon>
        <taxon>Iguania</taxon>
        <taxon>Dactyloidae</taxon>
        <taxon>Anolis</taxon>
    </lineage>
</organism>
<dbReference type="Proteomes" id="UP000001646">
    <property type="component" value="Chromosome 4"/>
</dbReference>
<keyword evidence="1" id="KW-0393">Immunoglobulin domain</keyword>
<dbReference type="SMART" id="SM00409">
    <property type="entry name" value="IG"/>
    <property type="match status" value="1"/>
</dbReference>
<evidence type="ECO:0000313" key="5">
    <source>
        <dbReference type="Proteomes" id="UP000001646"/>
    </source>
</evidence>
<dbReference type="PROSITE" id="PS50835">
    <property type="entry name" value="IG_LIKE"/>
    <property type="match status" value="1"/>
</dbReference>
<keyword evidence="2" id="KW-1133">Transmembrane helix</keyword>
<dbReference type="Gene3D" id="2.60.40.10">
    <property type="entry name" value="Immunoglobulins"/>
    <property type="match status" value="1"/>
</dbReference>
<accession>A0A803TSB8</accession>
<protein>
    <submittedName>
        <fullName evidence="4">CD83 molecule</fullName>
    </submittedName>
</protein>
<sequence>MGLSPQAMAFKIFCVGESQLFHDLNSNEYRCHHFHFCSDLVLKTAKINHFYNMLMASTNCYRFVFLVWHMIHGVVGATLQIVAECNKDVTLPCKVFKDLQVKTGANVSWYKIGENSKELKEHDYSREPNESLETSNDTWHSLMIRNTTSYSSGTYKCLLKTPIKKYNQSSTVTLKVIDCPEESQHAKHKKYRTELLLLCSLGVFYLLLIFFACTCLKGKSSTDYHKSRMKHIDNRLRHVNTR</sequence>
<dbReference type="InterPro" id="IPR007110">
    <property type="entry name" value="Ig-like_dom"/>
</dbReference>
<dbReference type="CDD" id="cd00096">
    <property type="entry name" value="Ig"/>
    <property type="match status" value="1"/>
</dbReference>
<dbReference type="CTD" id="9308"/>
<reference evidence="4" key="2">
    <citation type="submission" date="2025-08" db="UniProtKB">
        <authorList>
            <consortium name="Ensembl"/>
        </authorList>
    </citation>
    <scope>IDENTIFICATION</scope>
</reference>
<dbReference type="InterPro" id="IPR003599">
    <property type="entry name" value="Ig_sub"/>
</dbReference>
<dbReference type="InterPro" id="IPR036179">
    <property type="entry name" value="Ig-like_dom_sf"/>
</dbReference>
<reference evidence="4 5" key="1">
    <citation type="submission" date="2009-12" db="EMBL/GenBank/DDBJ databases">
        <title>The Genome Sequence of Anolis carolinensis (Green Anole Lizard).</title>
        <authorList>
            <consortium name="The Genome Sequencing Platform"/>
            <person name="Di Palma F."/>
            <person name="Alfoldi J."/>
            <person name="Heiman D."/>
            <person name="Young S."/>
            <person name="Grabherr M."/>
            <person name="Johnson J."/>
            <person name="Lander E.S."/>
            <person name="Lindblad-Toh K."/>
        </authorList>
    </citation>
    <scope>NUCLEOTIDE SEQUENCE [LARGE SCALE GENOMIC DNA]</scope>
    <source>
        <strain evidence="4 5">JBL SC #1</strain>
    </source>
</reference>
<dbReference type="GeneTree" id="ENSGT00390000007302"/>
<keyword evidence="5" id="KW-1185">Reference proteome</keyword>
<evidence type="ECO:0000256" key="1">
    <source>
        <dbReference type="ARBA" id="ARBA00023319"/>
    </source>
</evidence>
<evidence type="ECO:0000259" key="3">
    <source>
        <dbReference type="PROSITE" id="PS50835"/>
    </source>
</evidence>
<feature type="domain" description="Ig-like" evidence="3">
    <location>
        <begin position="86"/>
        <end position="173"/>
    </location>
</feature>
<keyword evidence="2" id="KW-0812">Transmembrane</keyword>
<dbReference type="PANTHER" id="PTHR15193">
    <property type="entry name" value="CD83 ANTIGEN"/>
    <property type="match status" value="1"/>
</dbReference>
<proteinExistence type="predicted"/>
<dbReference type="OrthoDB" id="9422899at2759"/>
<feature type="transmembrane region" description="Helical" evidence="2">
    <location>
        <begin position="195"/>
        <end position="212"/>
    </location>
</feature>
<dbReference type="InterPro" id="IPR013783">
    <property type="entry name" value="Ig-like_fold"/>
</dbReference>
<dbReference type="InterPro" id="IPR013151">
    <property type="entry name" value="Immunoglobulin_dom"/>
</dbReference>
<dbReference type="InParanoid" id="A0A803TSB8"/>
<dbReference type="PANTHER" id="PTHR15193:SF1">
    <property type="entry name" value="CD83 ANTIGEN"/>
    <property type="match status" value="1"/>
</dbReference>
<name>A0A803TSB8_ANOCA</name>
<gene>
    <name evidence="4" type="primary">CD83</name>
</gene>